<dbReference type="SUPFAM" id="SSF53092">
    <property type="entry name" value="Creatinase/prolidase N-terminal domain"/>
    <property type="match status" value="1"/>
</dbReference>
<dbReference type="AlphaFoldDB" id="A0A662D3Q9"/>
<dbReference type="PRINTS" id="PR00599">
    <property type="entry name" value="MAPEPTIDASE"/>
</dbReference>
<dbReference type="GO" id="GO:0008235">
    <property type="term" value="F:metalloexopeptidase activity"/>
    <property type="evidence" value="ECO:0007669"/>
    <property type="project" value="UniProtKB-ARBA"/>
</dbReference>
<dbReference type="InterPro" id="IPR001714">
    <property type="entry name" value="Pept_M24_MAP"/>
</dbReference>
<organism evidence="3 4">
    <name type="scientific">Aerophobetes bacterium</name>
    <dbReference type="NCBI Taxonomy" id="2030807"/>
    <lineage>
        <taxon>Bacteria</taxon>
        <taxon>Candidatus Aerophobota</taxon>
    </lineage>
</organism>
<dbReference type="Proteomes" id="UP000277457">
    <property type="component" value="Unassembled WGS sequence"/>
</dbReference>
<accession>A0A662D3Q9</accession>
<gene>
    <name evidence="3" type="ORF">DRZ78_01425</name>
</gene>
<dbReference type="InterPro" id="IPR050659">
    <property type="entry name" value="Peptidase_M24B"/>
</dbReference>
<dbReference type="Gene3D" id="3.40.350.10">
    <property type="entry name" value="Creatinase/prolidase N-terminal domain"/>
    <property type="match status" value="1"/>
</dbReference>
<dbReference type="InterPro" id="IPR029149">
    <property type="entry name" value="Creatin/AminoP/Spt16_N"/>
</dbReference>
<evidence type="ECO:0000259" key="1">
    <source>
        <dbReference type="Pfam" id="PF00557"/>
    </source>
</evidence>
<dbReference type="InterPro" id="IPR036005">
    <property type="entry name" value="Creatinase/aminopeptidase-like"/>
</dbReference>
<evidence type="ECO:0000313" key="3">
    <source>
        <dbReference type="EMBL" id="RLE08249.1"/>
    </source>
</evidence>
<dbReference type="Pfam" id="PF01321">
    <property type="entry name" value="Creatinase_N"/>
    <property type="match status" value="1"/>
</dbReference>
<sequence>MKDSRLVQLYKKLEEKGLGALLITNPHNVFYLINRWVEGWILLAPSGKFFITSPLFGEEVKKEVDDWQIIIWKNHIEKTLDKLLRNLGIKKLGFEASSLSYAEYQKLSELKVSQLVPCEGLVEELRVIKDEDELSSIRRAVQITNLAFAHLENLLKVGITEKEVSIEAAHFFRKKADKEAFPSIVLFGERTSLPHGKPTQRRLREGELVLLDIGAQVEGYCADLTRTIFFGEVDRRWQEIRSMLIQAQEEALREIKPGVKSSQIDKLVRDRVKKSGYLNAFIHNTGHGVGLEVHENPVIAPKSREVLKEGMVFTIEPGVYLAGEGGVRVERMAMVTPEGGRILE</sequence>
<dbReference type="PANTHER" id="PTHR46112:SF3">
    <property type="entry name" value="AMINOPEPTIDASE YPDF"/>
    <property type="match status" value="1"/>
</dbReference>
<dbReference type="InterPro" id="IPR000587">
    <property type="entry name" value="Creatinase_N"/>
</dbReference>
<comment type="caution">
    <text evidence="3">The sequence shown here is derived from an EMBL/GenBank/DDBJ whole genome shotgun (WGS) entry which is preliminary data.</text>
</comment>
<reference evidence="3 4" key="1">
    <citation type="submission" date="2018-06" db="EMBL/GenBank/DDBJ databases">
        <title>Extensive metabolic versatility and redundancy in microbially diverse, dynamic hydrothermal sediments.</title>
        <authorList>
            <person name="Dombrowski N."/>
            <person name="Teske A."/>
            <person name="Baker B.J."/>
        </authorList>
    </citation>
    <scope>NUCLEOTIDE SEQUENCE [LARGE SCALE GENOMIC DNA]</scope>
    <source>
        <strain evidence="3">B7_G13</strain>
    </source>
</reference>
<proteinExistence type="predicted"/>
<feature type="domain" description="Creatinase N-terminal" evidence="2">
    <location>
        <begin position="5"/>
        <end position="128"/>
    </location>
</feature>
<protein>
    <submittedName>
        <fullName evidence="3">Xaa-Pro dipeptidase</fullName>
    </submittedName>
</protein>
<evidence type="ECO:0000259" key="2">
    <source>
        <dbReference type="Pfam" id="PF01321"/>
    </source>
</evidence>
<name>A0A662D3Q9_UNCAE</name>
<dbReference type="Gene3D" id="3.90.230.10">
    <property type="entry name" value="Creatinase/methionine aminopeptidase superfamily"/>
    <property type="match status" value="1"/>
</dbReference>
<dbReference type="PANTHER" id="PTHR46112">
    <property type="entry name" value="AMINOPEPTIDASE"/>
    <property type="match status" value="1"/>
</dbReference>
<evidence type="ECO:0000313" key="4">
    <source>
        <dbReference type="Proteomes" id="UP000277457"/>
    </source>
</evidence>
<dbReference type="GO" id="GO:0004177">
    <property type="term" value="F:aminopeptidase activity"/>
    <property type="evidence" value="ECO:0007669"/>
    <property type="project" value="UniProtKB-ARBA"/>
</dbReference>
<feature type="domain" description="Peptidase M24" evidence="1">
    <location>
        <begin position="136"/>
        <end position="336"/>
    </location>
</feature>
<dbReference type="SUPFAM" id="SSF55920">
    <property type="entry name" value="Creatinase/aminopeptidase"/>
    <property type="match status" value="1"/>
</dbReference>
<dbReference type="EMBL" id="QMPY01000036">
    <property type="protein sequence ID" value="RLE08249.1"/>
    <property type="molecule type" value="Genomic_DNA"/>
</dbReference>
<dbReference type="Pfam" id="PF00557">
    <property type="entry name" value="Peptidase_M24"/>
    <property type="match status" value="1"/>
</dbReference>
<dbReference type="InterPro" id="IPR000994">
    <property type="entry name" value="Pept_M24"/>
</dbReference>